<protein>
    <recommendedName>
        <fullName evidence="3">F-box domain-containing protein</fullName>
    </recommendedName>
</protein>
<dbReference type="PANTHER" id="PTHR42085">
    <property type="entry name" value="F-BOX DOMAIN-CONTAINING PROTEIN"/>
    <property type="match status" value="1"/>
</dbReference>
<dbReference type="PANTHER" id="PTHR42085:SF1">
    <property type="entry name" value="F-BOX DOMAIN-CONTAINING PROTEIN"/>
    <property type="match status" value="1"/>
</dbReference>
<sequence>MYERMYYCIQAVKHPREAFPFLTLPAELRNRVYEYAAAGRIIQNPQRPTRLVRTTHQPAKKNTSESCIGLNTVCRQIRTEFRPLYMRRAKLVIDFHDLQSFTAAFFSKMKVGKAFPSKVTVMLNNYDRPCKANGDVVALTGSNDTQPLSRGCDVLSFLEARSVAHVVRWKFGEVRVHYDWCEPFTSNEHCKLFNMAAGLSNRKLFGYMKWDLFSSITYQKSYAMKPEWQLHFVVKFRLTDQEKDTFEQLCKQQQLPFEMVIVVKVKNLYDELREEYRWSDALGKLVRASSLEGLATGSVRFPFFLRP</sequence>
<name>A0A6A6ZVV2_9PLEO</name>
<dbReference type="Proteomes" id="UP000799424">
    <property type="component" value="Unassembled WGS sequence"/>
</dbReference>
<gene>
    <name evidence="1" type="ORF">CC86DRAFT_371813</name>
</gene>
<reference evidence="1" key="1">
    <citation type="journal article" date="2020" name="Stud. Mycol.">
        <title>101 Dothideomycetes genomes: a test case for predicting lifestyles and emergence of pathogens.</title>
        <authorList>
            <person name="Haridas S."/>
            <person name="Albert R."/>
            <person name="Binder M."/>
            <person name="Bloem J."/>
            <person name="Labutti K."/>
            <person name="Salamov A."/>
            <person name="Andreopoulos B."/>
            <person name="Baker S."/>
            <person name="Barry K."/>
            <person name="Bills G."/>
            <person name="Bluhm B."/>
            <person name="Cannon C."/>
            <person name="Castanera R."/>
            <person name="Culley D."/>
            <person name="Daum C."/>
            <person name="Ezra D."/>
            <person name="Gonzalez J."/>
            <person name="Henrissat B."/>
            <person name="Kuo A."/>
            <person name="Liang C."/>
            <person name="Lipzen A."/>
            <person name="Lutzoni F."/>
            <person name="Magnuson J."/>
            <person name="Mondo S."/>
            <person name="Nolan M."/>
            <person name="Ohm R."/>
            <person name="Pangilinan J."/>
            <person name="Park H.-J."/>
            <person name="Ramirez L."/>
            <person name="Alfaro M."/>
            <person name="Sun H."/>
            <person name="Tritt A."/>
            <person name="Yoshinaga Y."/>
            <person name="Zwiers L.-H."/>
            <person name="Turgeon B."/>
            <person name="Goodwin S."/>
            <person name="Spatafora J."/>
            <person name="Crous P."/>
            <person name="Grigoriev I."/>
        </authorList>
    </citation>
    <scope>NUCLEOTIDE SEQUENCE</scope>
    <source>
        <strain evidence="1">CBS 113818</strain>
    </source>
</reference>
<evidence type="ECO:0000313" key="1">
    <source>
        <dbReference type="EMBL" id="KAF2824497.1"/>
    </source>
</evidence>
<dbReference type="InterPro" id="IPR038883">
    <property type="entry name" value="AN11006-like"/>
</dbReference>
<organism evidence="1 2">
    <name type="scientific">Ophiobolus disseminans</name>
    <dbReference type="NCBI Taxonomy" id="1469910"/>
    <lineage>
        <taxon>Eukaryota</taxon>
        <taxon>Fungi</taxon>
        <taxon>Dikarya</taxon>
        <taxon>Ascomycota</taxon>
        <taxon>Pezizomycotina</taxon>
        <taxon>Dothideomycetes</taxon>
        <taxon>Pleosporomycetidae</taxon>
        <taxon>Pleosporales</taxon>
        <taxon>Pleosporineae</taxon>
        <taxon>Phaeosphaeriaceae</taxon>
        <taxon>Ophiobolus</taxon>
    </lineage>
</organism>
<proteinExistence type="predicted"/>
<evidence type="ECO:0000313" key="2">
    <source>
        <dbReference type="Proteomes" id="UP000799424"/>
    </source>
</evidence>
<evidence type="ECO:0008006" key="3">
    <source>
        <dbReference type="Google" id="ProtNLM"/>
    </source>
</evidence>
<keyword evidence="2" id="KW-1185">Reference proteome</keyword>
<dbReference type="OrthoDB" id="3677360at2759"/>
<dbReference type="EMBL" id="MU006230">
    <property type="protein sequence ID" value="KAF2824497.1"/>
    <property type="molecule type" value="Genomic_DNA"/>
</dbReference>
<dbReference type="AlphaFoldDB" id="A0A6A6ZVV2"/>
<accession>A0A6A6ZVV2</accession>